<name>A0A839ZX43_9CAUL</name>
<accession>A0A839ZX43</accession>
<protein>
    <submittedName>
        <fullName evidence="1">Uncharacterized protein</fullName>
    </submittedName>
</protein>
<reference evidence="1 2" key="1">
    <citation type="submission" date="2020-08" db="EMBL/GenBank/DDBJ databases">
        <title>Genomic Encyclopedia of Type Strains, Phase IV (KMG-IV): sequencing the most valuable type-strain genomes for metagenomic binning, comparative biology and taxonomic classification.</title>
        <authorList>
            <person name="Goeker M."/>
        </authorList>
    </citation>
    <scope>NUCLEOTIDE SEQUENCE [LARGE SCALE GENOMIC DNA]</scope>
    <source>
        <strain evidence="1 2">DSM 21793</strain>
    </source>
</reference>
<organism evidence="1 2">
    <name type="scientific">Phenylobacterium haematophilum</name>
    <dbReference type="NCBI Taxonomy" id="98513"/>
    <lineage>
        <taxon>Bacteria</taxon>
        <taxon>Pseudomonadati</taxon>
        <taxon>Pseudomonadota</taxon>
        <taxon>Alphaproteobacteria</taxon>
        <taxon>Caulobacterales</taxon>
        <taxon>Caulobacteraceae</taxon>
        <taxon>Phenylobacterium</taxon>
    </lineage>
</organism>
<evidence type="ECO:0000313" key="1">
    <source>
        <dbReference type="EMBL" id="MBB3890906.1"/>
    </source>
</evidence>
<proteinExistence type="predicted"/>
<keyword evidence="2" id="KW-1185">Reference proteome</keyword>
<dbReference type="EMBL" id="JACIDK010000002">
    <property type="protein sequence ID" value="MBB3890906.1"/>
    <property type="molecule type" value="Genomic_DNA"/>
</dbReference>
<sequence length="33" mass="3213">MVAPPMAGAAPSGLARLVSACTGRQAGLSIRDS</sequence>
<gene>
    <name evidence="1" type="ORF">GGQ61_001623</name>
</gene>
<dbReference type="Proteomes" id="UP000530564">
    <property type="component" value="Unassembled WGS sequence"/>
</dbReference>
<evidence type="ECO:0000313" key="2">
    <source>
        <dbReference type="Proteomes" id="UP000530564"/>
    </source>
</evidence>
<dbReference type="AlphaFoldDB" id="A0A839ZX43"/>
<comment type="caution">
    <text evidence="1">The sequence shown here is derived from an EMBL/GenBank/DDBJ whole genome shotgun (WGS) entry which is preliminary data.</text>
</comment>